<keyword evidence="3" id="KW-1185">Reference proteome</keyword>
<feature type="region of interest" description="Disordered" evidence="1">
    <location>
        <begin position="1"/>
        <end position="28"/>
    </location>
</feature>
<sequence>MSSGNGFHIVHDSQAANRLPGATNRPTDLASRRGLASIAKPHAFQTGFNGNPQDEALWHWPETESHKSIISDGAGSSSQTGLDPQWRRPEPVGDSLFFTMRIIASKLTTHLCRREPVRTLQFRTFSAYDEREIEKEAERKVGWLLKLIFAGTATFLGYQIFPYMGDNLLQQSVSLLQVKDPLFKRIGASRLARFSIDDERRMKIVEIGGAQELLNMLGAAKDDRTRKEALKALHAISRSDEAVGALHKAGAILVIKSTPDSAEDMKVNEYKSDLVKRFRDLRYDVSS</sequence>
<evidence type="ECO:0000313" key="2">
    <source>
        <dbReference type="EMBL" id="CAK9323914.1"/>
    </source>
</evidence>
<dbReference type="InterPro" id="IPR011989">
    <property type="entry name" value="ARM-like"/>
</dbReference>
<name>A0ABP0YTQ8_9ROSI</name>
<dbReference type="PANTHER" id="PTHR47673">
    <property type="entry name" value="ARM REPEAT SUPERFAMILY PROTEIN"/>
    <property type="match status" value="1"/>
</dbReference>
<dbReference type="SUPFAM" id="SSF48371">
    <property type="entry name" value="ARM repeat"/>
    <property type="match status" value="1"/>
</dbReference>
<evidence type="ECO:0000256" key="1">
    <source>
        <dbReference type="SAM" id="MobiDB-lite"/>
    </source>
</evidence>
<dbReference type="Proteomes" id="UP001642487">
    <property type="component" value="Chromosome 6"/>
</dbReference>
<dbReference type="PANTHER" id="PTHR47673:SF1">
    <property type="entry name" value="ARM REPEAT SUPERFAMILY PROTEIN"/>
    <property type="match status" value="1"/>
</dbReference>
<protein>
    <recommendedName>
        <fullName evidence="4">ARM repeat superfamily protein</fullName>
    </recommendedName>
</protein>
<organism evidence="2 3">
    <name type="scientific">Citrullus colocynthis</name>
    <name type="common">colocynth</name>
    <dbReference type="NCBI Taxonomy" id="252529"/>
    <lineage>
        <taxon>Eukaryota</taxon>
        <taxon>Viridiplantae</taxon>
        <taxon>Streptophyta</taxon>
        <taxon>Embryophyta</taxon>
        <taxon>Tracheophyta</taxon>
        <taxon>Spermatophyta</taxon>
        <taxon>Magnoliopsida</taxon>
        <taxon>eudicotyledons</taxon>
        <taxon>Gunneridae</taxon>
        <taxon>Pentapetalae</taxon>
        <taxon>rosids</taxon>
        <taxon>fabids</taxon>
        <taxon>Cucurbitales</taxon>
        <taxon>Cucurbitaceae</taxon>
        <taxon>Benincaseae</taxon>
        <taxon>Citrullus</taxon>
    </lineage>
</organism>
<evidence type="ECO:0000313" key="3">
    <source>
        <dbReference type="Proteomes" id="UP001642487"/>
    </source>
</evidence>
<evidence type="ECO:0008006" key="4">
    <source>
        <dbReference type="Google" id="ProtNLM"/>
    </source>
</evidence>
<accession>A0ABP0YTQ8</accession>
<proteinExistence type="predicted"/>
<dbReference type="Gene3D" id="1.25.10.10">
    <property type="entry name" value="Leucine-rich Repeat Variant"/>
    <property type="match status" value="1"/>
</dbReference>
<gene>
    <name evidence="2" type="ORF">CITCOLO1_LOCUS16129</name>
</gene>
<reference evidence="2 3" key="1">
    <citation type="submission" date="2024-03" db="EMBL/GenBank/DDBJ databases">
        <authorList>
            <person name="Gkanogiannis A."/>
            <person name="Becerra Lopez-Lavalle L."/>
        </authorList>
    </citation>
    <scope>NUCLEOTIDE SEQUENCE [LARGE SCALE GENOMIC DNA]</scope>
</reference>
<dbReference type="InterPro" id="IPR016024">
    <property type="entry name" value="ARM-type_fold"/>
</dbReference>
<dbReference type="EMBL" id="OZ021740">
    <property type="protein sequence ID" value="CAK9323914.1"/>
    <property type="molecule type" value="Genomic_DNA"/>
</dbReference>